<evidence type="ECO:0000313" key="14">
    <source>
        <dbReference type="Proteomes" id="UP000034774"/>
    </source>
</evidence>
<reference evidence="13 14" key="1">
    <citation type="journal article" date="2015" name="Nature">
        <title>rRNA introns, odd ribosomes, and small enigmatic genomes across a large radiation of phyla.</title>
        <authorList>
            <person name="Brown C.T."/>
            <person name="Hug L.A."/>
            <person name="Thomas B.C."/>
            <person name="Sharon I."/>
            <person name="Castelle C.J."/>
            <person name="Singh A."/>
            <person name="Wilkins M.J."/>
            <person name="Williams K.H."/>
            <person name="Banfield J.F."/>
        </authorList>
    </citation>
    <scope>NUCLEOTIDE SEQUENCE [LARGE SCALE GENOMIC DNA]</scope>
</reference>
<gene>
    <name evidence="13" type="ORF">UT17_C0003G0183</name>
</gene>
<sequence>MRIIKINKYTVGEVVKILNNGGLVIYPTETVYGAAVDPTNGIAVKKLVEYKNRPFGKPFSIAVTDIKMAGKYVYLNKTAKNLYGEFLPGPLTIISKGKHIVSPGVESEEGTLGIRIPDYQLVIDIVKAFRKPITSTSANASYKKRPYKISDILDNISEKQKGLIDLIIDIGELPKNDPSTVIDTTLDDIVTLRQGKVKFSNKNEVLSRGEENTKNLAKEIWQKYESHLGKRAIIFALQGEMGTGKTQFTKGLARAMGIEELVTSPTFNLVNHYSEGASSAYSLDHIDAWRMVNSDELKNLDFESFVKNKHVVAIEWAERVADVVREFDDEAIIIWIKIAPGKTENERLISWGNI</sequence>
<evidence type="ECO:0000256" key="4">
    <source>
        <dbReference type="ARBA" id="ARBA00022490"/>
    </source>
</evidence>
<dbReference type="InterPro" id="IPR006070">
    <property type="entry name" value="Sua5-like_dom"/>
</dbReference>
<keyword evidence="5" id="KW-0808">Transferase</keyword>
<evidence type="ECO:0000259" key="12">
    <source>
        <dbReference type="PROSITE" id="PS51163"/>
    </source>
</evidence>
<dbReference type="GO" id="GO:0061710">
    <property type="term" value="F:L-threonylcarbamoyladenylate synthase"/>
    <property type="evidence" value="ECO:0007669"/>
    <property type="project" value="UniProtKB-EC"/>
</dbReference>
<dbReference type="InterPro" id="IPR050156">
    <property type="entry name" value="TC-AMP_synthase_SUA5"/>
</dbReference>
<dbReference type="STRING" id="1618572.UT17_C0003G0183"/>
<dbReference type="InterPro" id="IPR027417">
    <property type="entry name" value="P-loop_NTPase"/>
</dbReference>
<evidence type="ECO:0000256" key="6">
    <source>
        <dbReference type="ARBA" id="ARBA00022694"/>
    </source>
</evidence>
<protein>
    <recommendedName>
        <fullName evidence="10">L-threonylcarbamoyladenylate synthase</fullName>
        <ecNumber evidence="3">2.7.7.87</ecNumber>
    </recommendedName>
    <alternativeName>
        <fullName evidence="10">L-threonylcarbamoyladenylate synthase</fullName>
    </alternativeName>
</protein>
<evidence type="ECO:0000256" key="8">
    <source>
        <dbReference type="ARBA" id="ARBA00022741"/>
    </source>
</evidence>
<evidence type="ECO:0000313" key="13">
    <source>
        <dbReference type="EMBL" id="KKQ92160.1"/>
    </source>
</evidence>
<keyword evidence="8" id="KW-0547">Nucleotide-binding</keyword>
<dbReference type="EMBL" id="LBVU01000003">
    <property type="protein sequence ID" value="KKQ92160.1"/>
    <property type="molecule type" value="Genomic_DNA"/>
</dbReference>
<dbReference type="InterPro" id="IPR017945">
    <property type="entry name" value="DHBP_synth_RibB-like_a/b_dom"/>
</dbReference>
<dbReference type="GO" id="GO:0000049">
    <property type="term" value="F:tRNA binding"/>
    <property type="evidence" value="ECO:0007669"/>
    <property type="project" value="TreeGrafter"/>
</dbReference>
<proteinExistence type="inferred from homology"/>
<dbReference type="SUPFAM" id="SSF55821">
    <property type="entry name" value="YrdC/RibB"/>
    <property type="match status" value="1"/>
</dbReference>
<dbReference type="Pfam" id="PF02367">
    <property type="entry name" value="TsaE"/>
    <property type="match status" value="1"/>
</dbReference>
<dbReference type="PROSITE" id="PS51163">
    <property type="entry name" value="YRDC"/>
    <property type="match status" value="1"/>
</dbReference>
<dbReference type="GO" id="GO:0005524">
    <property type="term" value="F:ATP binding"/>
    <property type="evidence" value="ECO:0007669"/>
    <property type="project" value="UniProtKB-KW"/>
</dbReference>
<keyword evidence="7" id="KW-0548">Nucleotidyltransferase</keyword>
<organism evidence="13 14">
    <name type="scientific">Candidatus Woesebacteria bacterium GW2011_GWB1_39_10</name>
    <dbReference type="NCBI Taxonomy" id="1618572"/>
    <lineage>
        <taxon>Bacteria</taxon>
        <taxon>Candidatus Woeseibacteriota</taxon>
    </lineage>
</organism>
<dbReference type="Gene3D" id="3.40.50.300">
    <property type="entry name" value="P-loop containing nucleotide triphosphate hydrolases"/>
    <property type="match status" value="1"/>
</dbReference>
<feature type="domain" description="YrdC-like" evidence="12">
    <location>
        <begin position="8"/>
        <end position="197"/>
    </location>
</feature>
<dbReference type="Proteomes" id="UP000034774">
    <property type="component" value="Unassembled WGS sequence"/>
</dbReference>
<evidence type="ECO:0000256" key="2">
    <source>
        <dbReference type="ARBA" id="ARBA00007663"/>
    </source>
</evidence>
<keyword evidence="9" id="KW-0067">ATP-binding</keyword>
<comment type="caution">
    <text evidence="13">The sequence shown here is derived from an EMBL/GenBank/DDBJ whole genome shotgun (WGS) entry which is preliminary data.</text>
</comment>
<dbReference type="GO" id="GO:0003725">
    <property type="term" value="F:double-stranded RNA binding"/>
    <property type="evidence" value="ECO:0007669"/>
    <property type="project" value="InterPro"/>
</dbReference>
<dbReference type="AlphaFoldDB" id="A0A0G0LVY1"/>
<dbReference type="PANTHER" id="PTHR17490:SF16">
    <property type="entry name" value="THREONYLCARBAMOYL-AMP SYNTHASE"/>
    <property type="match status" value="1"/>
</dbReference>
<dbReference type="GO" id="GO:0005737">
    <property type="term" value="C:cytoplasm"/>
    <property type="evidence" value="ECO:0007669"/>
    <property type="project" value="UniProtKB-SubCell"/>
</dbReference>
<dbReference type="Pfam" id="PF01300">
    <property type="entry name" value="Sua5_yciO_yrdC"/>
    <property type="match status" value="1"/>
</dbReference>
<dbReference type="NCBIfam" id="TIGR00057">
    <property type="entry name" value="L-threonylcarbamoyladenylate synthase"/>
    <property type="match status" value="1"/>
</dbReference>
<evidence type="ECO:0000256" key="10">
    <source>
        <dbReference type="ARBA" id="ARBA00029774"/>
    </source>
</evidence>
<comment type="catalytic activity">
    <reaction evidence="11">
        <text>L-threonine + hydrogencarbonate + ATP = L-threonylcarbamoyladenylate + diphosphate + H2O</text>
        <dbReference type="Rhea" id="RHEA:36407"/>
        <dbReference type="ChEBI" id="CHEBI:15377"/>
        <dbReference type="ChEBI" id="CHEBI:17544"/>
        <dbReference type="ChEBI" id="CHEBI:30616"/>
        <dbReference type="ChEBI" id="CHEBI:33019"/>
        <dbReference type="ChEBI" id="CHEBI:57926"/>
        <dbReference type="ChEBI" id="CHEBI:73682"/>
        <dbReference type="EC" id="2.7.7.87"/>
    </reaction>
</comment>
<dbReference type="PANTHER" id="PTHR17490">
    <property type="entry name" value="SUA5"/>
    <property type="match status" value="1"/>
</dbReference>
<comment type="similarity">
    <text evidence="2">Belongs to the SUA5 family.</text>
</comment>
<dbReference type="GO" id="GO:0006450">
    <property type="term" value="P:regulation of translational fidelity"/>
    <property type="evidence" value="ECO:0007669"/>
    <property type="project" value="TreeGrafter"/>
</dbReference>
<dbReference type="GO" id="GO:0002949">
    <property type="term" value="P:tRNA threonylcarbamoyladenosine modification"/>
    <property type="evidence" value="ECO:0007669"/>
    <property type="project" value="InterPro"/>
</dbReference>
<dbReference type="NCBIfam" id="TIGR00150">
    <property type="entry name" value="T6A_YjeE"/>
    <property type="match status" value="1"/>
</dbReference>
<dbReference type="Gene3D" id="3.90.870.10">
    <property type="entry name" value="DHBP synthase"/>
    <property type="match status" value="1"/>
</dbReference>
<accession>A0A0G0LVY1</accession>
<keyword evidence="4" id="KW-0963">Cytoplasm</keyword>
<dbReference type="EC" id="2.7.7.87" evidence="3"/>
<comment type="subcellular location">
    <subcellularLocation>
        <location evidence="1">Cytoplasm</location>
    </subcellularLocation>
</comment>
<name>A0A0G0LVY1_9BACT</name>
<evidence type="ECO:0000256" key="3">
    <source>
        <dbReference type="ARBA" id="ARBA00012584"/>
    </source>
</evidence>
<keyword evidence="6" id="KW-0819">tRNA processing</keyword>
<dbReference type="InterPro" id="IPR003442">
    <property type="entry name" value="T6A_TsaE"/>
</dbReference>
<evidence type="ECO:0000256" key="9">
    <source>
        <dbReference type="ARBA" id="ARBA00022840"/>
    </source>
</evidence>
<evidence type="ECO:0000256" key="5">
    <source>
        <dbReference type="ARBA" id="ARBA00022679"/>
    </source>
</evidence>
<evidence type="ECO:0000256" key="7">
    <source>
        <dbReference type="ARBA" id="ARBA00022695"/>
    </source>
</evidence>
<dbReference type="SUPFAM" id="SSF52540">
    <property type="entry name" value="P-loop containing nucleoside triphosphate hydrolases"/>
    <property type="match status" value="1"/>
</dbReference>
<evidence type="ECO:0000256" key="1">
    <source>
        <dbReference type="ARBA" id="ARBA00004496"/>
    </source>
</evidence>
<evidence type="ECO:0000256" key="11">
    <source>
        <dbReference type="ARBA" id="ARBA00048366"/>
    </source>
</evidence>